<dbReference type="EC" id="2.7.11.1" evidence="18"/>
<feature type="signal peptide" evidence="22">
    <location>
        <begin position="1"/>
        <end position="24"/>
    </location>
</feature>
<dbReference type="PROSITE" id="PS00107">
    <property type="entry name" value="PROTEIN_KINASE_ATP"/>
    <property type="match status" value="1"/>
</dbReference>
<comment type="similarity">
    <text evidence="18">Belongs to the protein kinase superfamily. Ser/Thr protein kinase family.</text>
</comment>
<dbReference type="FunFam" id="2.90.10.10:FF:000026">
    <property type="entry name" value="Serine/threonine-protein kinase"/>
    <property type="match status" value="1"/>
</dbReference>
<dbReference type="EMBL" id="CM017886">
    <property type="protein sequence ID" value="KAG1369753.1"/>
    <property type="molecule type" value="Genomic_DNA"/>
</dbReference>
<dbReference type="InterPro" id="IPR024171">
    <property type="entry name" value="SRK-like_kinase"/>
</dbReference>
<feature type="transmembrane region" description="Helical" evidence="21">
    <location>
        <begin position="441"/>
        <end position="464"/>
    </location>
</feature>
<feature type="binding site" evidence="20">
    <location>
        <position position="531"/>
    </location>
    <ligand>
        <name>ATP</name>
        <dbReference type="ChEBI" id="CHEBI:30616"/>
    </ligand>
</feature>
<evidence type="ECO:0000256" key="14">
    <source>
        <dbReference type="ARBA" id="ARBA00023170"/>
    </source>
</evidence>
<dbReference type="Gene3D" id="1.10.510.10">
    <property type="entry name" value="Transferase(Phosphotransferase) domain 1"/>
    <property type="match status" value="1"/>
</dbReference>
<evidence type="ECO:0000256" key="3">
    <source>
        <dbReference type="ARBA" id="ARBA00022536"/>
    </source>
</evidence>
<dbReference type="FunFam" id="2.90.10.10:FF:000006">
    <property type="entry name" value="Serine/threonine-protein kinase"/>
    <property type="match status" value="1"/>
</dbReference>
<dbReference type="PIRSF" id="PIRSF000641">
    <property type="entry name" value="SRK"/>
    <property type="match status" value="1"/>
</dbReference>
<evidence type="ECO:0000256" key="20">
    <source>
        <dbReference type="PROSITE-ProRule" id="PRU10141"/>
    </source>
</evidence>
<keyword evidence="7" id="KW-0430">Lectin</keyword>
<dbReference type="Pfam" id="PF00069">
    <property type="entry name" value="Pkinase"/>
    <property type="match status" value="1"/>
</dbReference>
<organism evidence="26 27">
    <name type="scientific">Cocos nucifera</name>
    <name type="common">Coconut palm</name>
    <dbReference type="NCBI Taxonomy" id="13894"/>
    <lineage>
        <taxon>Eukaryota</taxon>
        <taxon>Viridiplantae</taxon>
        <taxon>Streptophyta</taxon>
        <taxon>Embryophyta</taxon>
        <taxon>Tracheophyta</taxon>
        <taxon>Spermatophyta</taxon>
        <taxon>Magnoliopsida</taxon>
        <taxon>Liliopsida</taxon>
        <taxon>Arecaceae</taxon>
        <taxon>Arecoideae</taxon>
        <taxon>Cocoseae</taxon>
        <taxon>Attaleinae</taxon>
        <taxon>Cocos</taxon>
    </lineage>
</organism>
<evidence type="ECO:0000259" key="24">
    <source>
        <dbReference type="PROSITE" id="PS50026"/>
    </source>
</evidence>
<dbReference type="InterPro" id="IPR036426">
    <property type="entry name" value="Bulb-type_lectin_dom_sf"/>
</dbReference>
<keyword evidence="6 22" id="KW-0732">Signal</keyword>
<keyword evidence="3 19" id="KW-0245">EGF-like domain</keyword>
<dbReference type="FunFam" id="1.10.510.10:FF:000237">
    <property type="entry name" value="G-type lectin S-receptor-like serine/threonine-protein kinase"/>
    <property type="match status" value="1"/>
</dbReference>
<dbReference type="PANTHER" id="PTHR47976">
    <property type="entry name" value="G-TYPE LECTIN S-RECEPTOR-LIKE SERINE/THREONINE-PROTEIN KINASE SD2-5"/>
    <property type="match status" value="1"/>
</dbReference>
<evidence type="ECO:0000256" key="2">
    <source>
        <dbReference type="ARBA" id="ARBA00022527"/>
    </source>
</evidence>
<dbReference type="PANTHER" id="PTHR47976:SF27">
    <property type="entry name" value="RECEPTOR-LIKE SERINE_THREONINE-PROTEIN KINASE"/>
    <property type="match status" value="1"/>
</dbReference>
<dbReference type="GO" id="GO:0016020">
    <property type="term" value="C:membrane"/>
    <property type="evidence" value="ECO:0007669"/>
    <property type="project" value="UniProtKB-SubCell"/>
</dbReference>
<comment type="caution">
    <text evidence="26">The sequence shown here is derived from an EMBL/GenBank/DDBJ whole genome shotgun (WGS) entry which is preliminary data.</text>
</comment>
<sequence length="785" mass="86328">MASSLFPSPLVAFLIVASLAMVDGQTKQTNITLGSSLPASTDASWLSPSGRFAFGFYPKAQGFAIGVWLATTPERTVAWTANRDDPPIMDGSIRLTFDGRLLWSAPGGREEAISQATEPAAMAAMLDTGNFVLYNSRQVIVWSTFGSPTDTLLPGQSLLPKNQLFSSLSETDRSTGRYRLNNQNDGNIVLYPVGTSNTADDAYWDTGTFQIGFLLTLNLDGNGTLYLAGNNGNFTKNLARAKNSSPRSGVDIYYRVTVDPDGILRLYSHRFGNNGSSTTVVEWAALDDQCLVRGVCGINSYCSLKSNGKPDCLCPPGFEFVDPSQILLGCTRNSSIGDCLANSRGGNTGSTMVTVTNTTWVDMPYSILPSTTSVDGCMAACLADCFCEAVLFKDNACTKQLIPLRYGRTGGNDTLFIKVGAVNPNQQGAIYRRNRKVRIDVLVISVALAACSAVVFAVAGFLFYRNRKLGRYMRASDCNSSGFDEETPLRSYAYGELERATESFREELGRGAFGTVFKGAFSNGERIVAVKRLEKMVEDGEREFQREVRAIGRTHHRNLVRLLGFCNEGSNRLLVYEFVSNGSLANLLFKAGTYPSWEERVRIALDVARGLHYLHEELEAPVIHCDIKPQNILMDRSGTAKIADFGLAKLLMPDQTRTFTGVRGTRGYLAPEWYKNAPVTVKADVYSYGIVLFEIMCCKRNMELEEAGHDYTLSEWVYECFMAGELDNLKIDEVVDNGELERMVKVGLWCVQNEPVFRPSIKNVILMLEGNMKVSLPPPPPSFSV</sequence>
<dbReference type="FunFam" id="3.30.200.20:FF:000059">
    <property type="entry name" value="S-receptor-like serine/threonine-protein kinase"/>
    <property type="match status" value="1"/>
</dbReference>
<dbReference type="PROSITE" id="PS50927">
    <property type="entry name" value="BULB_LECTIN"/>
    <property type="match status" value="1"/>
</dbReference>
<dbReference type="SMART" id="SM00108">
    <property type="entry name" value="B_lectin"/>
    <property type="match status" value="1"/>
</dbReference>
<name>A0A8K0IWS5_COCNU</name>
<dbReference type="Gene3D" id="2.90.10.10">
    <property type="entry name" value="Bulb-type lectin domain"/>
    <property type="match status" value="2"/>
</dbReference>
<dbReference type="PROSITE" id="PS50026">
    <property type="entry name" value="EGF_3"/>
    <property type="match status" value="1"/>
</dbReference>
<dbReference type="InterPro" id="IPR001480">
    <property type="entry name" value="Bulb-type_lectin_dom"/>
</dbReference>
<keyword evidence="2 18" id="KW-0723">Serine/threonine-protein kinase</keyword>
<accession>A0A8K0IWS5</accession>
<keyword evidence="5 21" id="KW-0812">Transmembrane</keyword>
<evidence type="ECO:0000313" key="27">
    <source>
        <dbReference type="Proteomes" id="UP000797356"/>
    </source>
</evidence>
<evidence type="ECO:0000256" key="18">
    <source>
        <dbReference type="PIRNR" id="PIRNR000641"/>
    </source>
</evidence>
<evidence type="ECO:0000256" key="1">
    <source>
        <dbReference type="ARBA" id="ARBA00004479"/>
    </source>
</evidence>
<dbReference type="SUPFAM" id="SSF56112">
    <property type="entry name" value="Protein kinase-like (PK-like)"/>
    <property type="match status" value="1"/>
</dbReference>
<keyword evidence="14" id="KW-0675">Receptor</keyword>
<keyword evidence="10 18" id="KW-0067">ATP-binding</keyword>
<dbReference type="GO" id="GO:0005524">
    <property type="term" value="F:ATP binding"/>
    <property type="evidence" value="ECO:0007669"/>
    <property type="project" value="UniProtKB-UniRule"/>
</dbReference>
<dbReference type="Proteomes" id="UP000797356">
    <property type="component" value="Chromosome 15"/>
</dbReference>
<dbReference type="InterPro" id="IPR011009">
    <property type="entry name" value="Kinase-like_dom_sf"/>
</dbReference>
<dbReference type="InterPro" id="IPR051343">
    <property type="entry name" value="G-type_lectin_kinases/EP1-like"/>
</dbReference>
<evidence type="ECO:0000256" key="15">
    <source>
        <dbReference type="ARBA" id="ARBA00023180"/>
    </source>
</evidence>
<evidence type="ECO:0000256" key="16">
    <source>
        <dbReference type="ARBA" id="ARBA00047899"/>
    </source>
</evidence>
<dbReference type="InterPro" id="IPR000719">
    <property type="entry name" value="Prot_kinase_dom"/>
</dbReference>
<evidence type="ECO:0000256" key="6">
    <source>
        <dbReference type="ARBA" id="ARBA00022729"/>
    </source>
</evidence>
<keyword evidence="13" id="KW-1015">Disulfide bond</keyword>
<evidence type="ECO:0000256" key="22">
    <source>
        <dbReference type="SAM" id="SignalP"/>
    </source>
</evidence>
<feature type="chain" id="PRO_5035448214" description="Receptor-like serine/threonine-protein kinase" evidence="22">
    <location>
        <begin position="25"/>
        <end position="785"/>
    </location>
</feature>
<keyword evidence="27" id="KW-1185">Reference proteome</keyword>
<comment type="catalytic activity">
    <reaction evidence="17 18">
        <text>L-seryl-[protein] + ATP = O-phospho-L-seryl-[protein] + ADP + H(+)</text>
        <dbReference type="Rhea" id="RHEA:17989"/>
        <dbReference type="Rhea" id="RHEA-COMP:9863"/>
        <dbReference type="Rhea" id="RHEA-COMP:11604"/>
        <dbReference type="ChEBI" id="CHEBI:15378"/>
        <dbReference type="ChEBI" id="CHEBI:29999"/>
        <dbReference type="ChEBI" id="CHEBI:30616"/>
        <dbReference type="ChEBI" id="CHEBI:83421"/>
        <dbReference type="ChEBI" id="CHEBI:456216"/>
        <dbReference type="EC" id="2.7.11.1"/>
    </reaction>
</comment>
<keyword evidence="4 18" id="KW-0808">Transferase</keyword>
<evidence type="ECO:0000256" key="11">
    <source>
        <dbReference type="ARBA" id="ARBA00022989"/>
    </source>
</evidence>
<feature type="domain" description="Protein kinase" evidence="23">
    <location>
        <begin position="502"/>
        <end position="774"/>
    </location>
</feature>
<dbReference type="SUPFAM" id="SSF51110">
    <property type="entry name" value="alpha-D-mannose-specific plant lectins"/>
    <property type="match status" value="2"/>
</dbReference>
<dbReference type="InterPro" id="IPR008271">
    <property type="entry name" value="Ser/Thr_kinase_AS"/>
</dbReference>
<protein>
    <recommendedName>
        <fullName evidence="18">Receptor-like serine/threonine-protein kinase</fullName>
        <ecNumber evidence="18">2.7.11.1</ecNumber>
    </recommendedName>
</protein>
<evidence type="ECO:0000256" key="13">
    <source>
        <dbReference type="ARBA" id="ARBA00023157"/>
    </source>
</evidence>
<dbReference type="OrthoDB" id="1668230at2759"/>
<feature type="domain" description="Bulb-type lectin" evidence="25">
    <location>
        <begin position="30"/>
        <end position="146"/>
    </location>
</feature>
<comment type="catalytic activity">
    <reaction evidence="16 18">
        <text>L-threonyl-[protein] + ATP = O-phospho-L-threonyl-[protein] + ADP + H(+)</text>
        <dbReference type="Rhea" id="RHEA:46608"/>
        <dbReference type="Rhea" id="RHEA-COMP:11060"/>
        <dbReference type="Rhea" id="RHEA-COMP:11605"/>
        <dbReference type="ChEBI" id="CHEBI:15378"/>
        <dbReference type="ChEBI" id="CHEBI:30013"/>
        <dbReference type="ChEBI" id="CHEBI:30616"/>
        <dbReference type="ChEBI" id="CHEBI:61977"/>
        <dbReference type="ChEBI" id="CHEBI:456216"/>
        <dbReference type="EC" id="2.7.11.1"/>
    </reaction>
</comment>
<dbReference type="Gene3D" id="3.30.200.20">
    <property type="entry name" value="Phosphorylase Kinase, domain 1"/>
    <property type="match status" value="1"/>
</dbReference>
<evidence type="ECO:0000259" key="23">
    <source>
        <dbReference type="PROSITE" id="PS50011"/>
    </source>
</evidence>
<dbReference type="SMART" id="SM00220">
    <property type="entry name" value="S_TKc"/>
    <property type="match status" value="1"/>
</dbReference>
<evidence type="ECO:0000256" key="19">
    <source>
        <dbReference type="PROSITE-ProRule" id="PRU00076"/>
    </source>
</evidence>
<evidence type="ECO:0000256" key="8">
    <source>
        <dbReference type="ARBA" id="ARBA00022741"/>
    </source>
</evidence>
<evidence type="ECO:0000256" key="17">
    <source>
        <dbReference type="ARBA" id="ARBA00048679"/>
    </source>
</evidence>
<dbReference type="PROSITE" id="PS50011">
    <property type="entry name" value="PROTEIN_KINASE_DOM"/>
    <property type="match status" value="1"/>
</dbReference>
<evidence type="ECO:0000256" key="4">
    <source>
        <dbReference type="ARBA" id="ARBA00022679"/>
    </source>
</evidence>
<evidence type="ECO:0000256" key="10">
    <source>
        <dbReference type="ARBA" id="ARBA00022840"/>
    </source>
</evidence>
<dbReference type="GO" id="GO:0030246">
    <property type="term" value="F:carbohydrate binding"/>
    <property type="evidence" value="ECO:0007669"/>
    <property type="project" value="UniProtKB-KW"/>
</dbReference>
<evidence type="ECO:0000313" key="26">
    <source>
        <dbReference type="EMBL" id="KAG1369753.1"/>
    </source>
</evidence>
<evidence type="ECO:0000256" key="5">
    <source>
        <dbReference type="ARBA" id="ARBA00022692"/>
    </source>
</evidence>
<comment type="caution">
    <text evidence="19">Lacks conserved residue(s) required for the propagation of feature annotation.</text>
</comment>
<proteinExistence type="inferred from homology"/>
<dbReference type="Pfam" id="PF01453">
    <property type="entry name" value="B_lectin"/>
    <property type="match status" value="1"/>
</dbReference>
<keyword evidence="15" id="KW-0325">Glycoprotein</keyword>
<evidence type="ECO:0000259" key="25">
    <source>
        <dbReference type="PROSITE" id="PS50927"/>
    </source>
</evidence>
<dbReference type="AlphaFoldDB" id="A0A8K0IWS5"/>
<keyword evidence="9 18" id="KW-0418">Kinase</keyword>
<evidence type="ECO:0000256" key="7">
    <source>
        <dbReference type="ARBA" id="ARBA00022734"/>
    </source>
</evidence>
<comment type="subcellular location">
    <subcellularLocation>
        <location evidence="1">Membrane</location>
        <topology evidence="1">Single-pass type I membrane protein</topology>
    </subcellularLocation>
</comment>
<reference evidence="26" key="2">
    <citation type="submission" date="2019-07" db="EMBL/GenBank/DDBJ databases">
        <authorList>
            <person name="Yang Y."/>
            <person name="Bocs S."/>
            <person name="Baudouin L."/>
        </authorList>
    </citation>
    <scope>NUCLEOTIDE SEQUENCE</scope>
    <source>
        <tissue evidence="26">Spear leaf of Hainan Tall coconut</tissue>
    </source>
</reference>
<keyword evidence="8 18" id="KW-0547">Nucleotide-binding</keyword>
<evidence type="ECO:0000256" key="9">
    <source>
        <dbReference type="ARBA" id="ARBA00022777"/>
    </source>
</evidence>
<dbReference type="PROSITE" id="PS00108">
    <property type="entry name" value="PROTEIN_KINASE_ST"/>
    <property type="match status" value="1"/>
</dbReference>
<evidence type="ECO:0000256" key="12">
    <source>
        <dbReference type="ARBA" id="ARBA00023136"/>
    </source>
</evidence>
<keyword evidence="12 21" id="KW-0472">Membrane</keyword>
<reference evidence="26" key="1">
    <citation type="journal article" date="2017" name="Gigascience">
        <title>The genome draft of coconut (Cocos nucifera).</title>
        <authorList>
            <person name="Xiao Y."/>
            <person name="Xu P."/>
            <person name="Fan H."/>
            <person name="Baudouin L."/>
            <person name="Xia W."/>
            <person name="Bocs S."/>
            <person name="Xu J."/>
            <person name="Li Q."/>
            <person name="Guo A."/>
            <person name="Zhou L."/>
            <person name="Li J."/>
            <person name="Wu Y."/>
            <person name="Ma Z."/>
            <person name="Armero A."/>
            <person name="Issali A.E."/>
            <person name="Liu N."/>
            <person name="Peng M."/>
            <person name="Yang Y."/>
        </authorList>
    </citation>
    <scope>NUCLEOTIDE SEQUENCE</scope>
    <source>
        <tissue evidence="26">Spear leaf of Hainan Tall coconut</tissue>
    </source>
</reference>
<keyword evidence="11 21" id="KW-1133">Transmembrane helix</keyword>
<gene>
    <name evidence="26" type="ORF">COCNU_15G001190</name>
</gene>
<dbReference type="InterPro" id="IPR017441">
    <property type="entry name" value="Protein_kinase_ATP_BS"/>
</dbReference>
<feature type="domain" description="EGF-like" evidence="24">
    <location>
        <begin position="286"/>
        <end position="324"/>
    </location>
</feature>
<evidence type="ECO:0000256" key="21">
    <source>
        <dbReference type="SAM" id="Phobius"/>
    </source>
</evidence>
<dbReference type="InterPro" id="IPR000742">
    <property type="entry name" value="EGF"/>
</dbReference>
<dbReference type="GO" id="GO:0004674">
    <property type="term" value="F:protein serine/threonine kinase activity"/>
    <property type="evidence" value="ECO:0007669"/>
    <property type="project" value="UniProtKB-KW"/>
</dbReference>
<dbReference type="GO" id="GO:0051707">
    <property type="term" value="P:response to other organism"/>
    <property type="evidence" value="ECO:0007669"/>
    <property type="project" value="UniProtKB-ARBA"/>
</dbReference>